<dbReference type="Proteomes" id="UP000256805">
    <property type="component" value="Unassembled WGS sequence"/>
</dbReference>
<name>A0A375J853_9BURK</name>
<protein>
    <submittedName>
        <fullName evidence="1">Uncharacterized protein</fullName>
    </submittedName>
</protein>
<dbReference type="AlphaFoldDB" id="A0A375J853"/>
<proteinExistence type="predicted"/>
<organism evidence="1 2">
    <name type="scientific">Cupriavidus taiwanensis</name>
    <dbReference type="NCBI Taxonomy" id="164546"/>
    <lineage>
        <taxon>Bacteria</taxon>
        <taxon>Pseudomonadati</taxon>
        <taxon>Pseudomonadota</taxon>
        <taxon>Betaproteobacteria</taxon>
        <taxon>Burkholderiales</taxon>
        <taxon>Burkholderiaceae</taxon>
        <taxon>Cupriavidus</taxon>
    </lineage>
</organism>
<reference evidence="1 2" key="1">
    <citation type="submission" date="2018-01" db="EMBL/GenBank/DDBJ databases">
        <authorList>
            <person name="Gaut B.S."/>
            <person name="Morton B.R."/>
            <person name="Clegg M.T."/>
            <person name="Duvall M.R."/>
        </authorList>
    </citation>
    <scope>NUCLEOTIDE SEQUENCE [LARGE SCALE GENOMIC DNA]</scope>
    <source>
        <strain evidence="1">Cupriavidus taiwanensis cmp 52</strain>
    </source>
</reference>
<accession>A0A375J853</accession>
<evidence type="ECO:0000313" key="2">
    <source>
        <dbReference type="Proteomes" id="UP000256805"/>
    </source>
</evidence>
<gene>
    <name evidence="1" type="ORF">CBM2634_B120006</name>
</gene>
<sequence length="39" mass="4248">MLDNCLGGRSISDIKRQRKRALGGELCGKVVHRGLCHIG</sequence>
<evidence type="ECO:0000313" key="1">
    <source>
        <dbReference type="EMBL" id="SPR99796.1"/>
    </source>
</evidence>
<dbReference type="EMBL" id="OVTA01000035">
    <property type="protein sequence ID" value="SPR99796.1"/>
    <property type="molecule type" value="Genomic_DNA"/>
</dbReference>